<dbReference type="PANTHER" id="PTHR32507">
    <property type="entry name" value="NA(+)/H(+) ANTIPORTER 1"/>
    <property type="match status" value="1"/>
</dbReference>
<dbReference type="GO" id="GO:0015297">
    <property type="term" value="F:antiporter activity"/>
    <property type="evidence" value="ECO:0007669"/>
    <property type="project" value="UniProtKB-KW"/>
</dbReference>
<protein>
    <submittedName>
        <fullName evidence="11">Peptidase</fullName>
    </submittedName>
</protein>
<evidence type="ECO:0000256" key="7">
    <source>
        <dbReference type="ARBA" id="ARBA00023065"/>
    </source>
</evidence>
<dbReference type="EMBL" id="NWTK01000018">
    <property type="protein sequence ID" value="PKR49744.1"/>
    <property type="molecule type" value="Genomic_DNA"/>
</dbReference>
<feature type="transmembrane region" description="Helical" evidence="9">
    <location>
        <begin position="229"/>
        <end position="246"/>
    </location>
</feature>
<evidence type="ECO:0000256" key="9">
    <source>
        <dbReference type="SAM" id="Phobius"/>
    </source>
</evidence>
<feature type="transmembrane region" description="Helical" evidence="9">
    <location>
        <begin position="195"/>
        <end position="217"/>
    </location>
</feature>
<dbReference type="GO" id="GO:1902600">
    <property type="term" value="P:proton transmembrane transport"/>
    <property type="evidence" value="ECO:0007669"/>
    <property type="project" value="InterPro"/>
</dbReference>
<dbReference type="RefSeq" id="WP_101270540.1">
    <property type="nucleotide sequence ID" value="NZ_NWTK01000018.1"/>
</dbReference>
<evidence type="ECO:0000256" key="1">
    <source>
        <dbReference type="ARBA" id="ARBA00004651"/>
    </source>
</evidence>
<dbReference type="PANTHER" id="PTHR32507:SF8">
    <property type="entry name" value="CNH1P"/>
    <property type="match status" value="1"/>
</dbReference>
<keyword evidence="5 9" id="KW-0812">Transmembrane</keyword>
<dbReference type="GO" id="GO:0005886">
    <property type="term" value="C:plasma membrane"/>
    <property type="evidence" value="ECO:0007669"/>
    <property type="project" value="UniProtKB-SubCell"/>
</dbReference>
<keyword evidence="2" id="KW-0813">Transport</keyword>
<evidence type="ECO:0000256" key="3">
    <source>
        <dbReference type="ARBA" id="ARBA00022449"/>
    </source>
</evidence>
<dbReference type="InterPro" id="IPR038770">
    <property type="entry name" value="Na+/solute_symporter_sf"/>
</dbReference>
<feature type="transmembrane region" description="Helical" evidence="9">
    <location>
        <begin position="312"/>
        <end position="330"/>
    </location>
</feature>
<reference evidence="11 12" key="1">
    <citation type="submission" date="2017-09" db="EMBL/GenBank/DDBJ databases">
        <title>Biodiversity and function of Thalassospira species in the particle-attached aromatic-hydrocarbon-degrading consortia from the surface seawater of the South China Sea.</title>
        <authorList>
            <person name="Dong C."/>
            <person name="Liu R."/>
            <person name="Shao Z."/>
        </authorList>
    </citation>
    <scope>NUCLEOTIDE SEQUENCE [LARGE SCALE GENOMIC DNA]</scope>
    <source>
        <strain evidence="11 12">CSC1P2</strain>
    </source>
</reference>
<dbReference type="AlphaFoldDB" id="A0A2N3KGT3"/>
<evidence type="ECO:0000256" key="8">
    <source>
        <dbReference type="ARBA" id="ARBA00023136"/>
    </source>
</evidence>
<dbReference type="Gene3D" id="1.20.1530.20">
    <property type="match status" value="1"/>
</dbReference>
<evidence type="ECO:0000256" key="5">
    <source>
        <dbReference type="ARBA" id="ARBA00022692"/>
    </source>
</evidence>
<dbReference type="Pfam" id="PF00999">
    <property type="entry name" value="Na_H_Exchanger"/>
    <property type="match status" value="1"/>
</dbReference>
<evidence type="ECO:0000256" key="6">
    <source>
        <dbReference type="ARBA" id="ARBA00022989"/>
    </source>
</evidence>
<keyword evidence="3" id="KW-0050">Antiport</keyword>
<feature type="transmembrane region" description="Helical" evidence="9">
    <location>
        <begin position="63"/>
        <end position="82"/>
    </location>
</feature>
<feature type="transmembrane region" description="Helical" evidence="9">
    <location>
        <begin position="6"/>
        <end position="21"/>
    </location>
</feature>
<feature type="transmembrane region" description="Helical" evidence="9">
    <location>
        <begin position="342"/>
        <end position="365"/>
    </location>
</feature>
<dbReference type="InterPro" id="IPR006153">
    <property type="entry name" value="Cation/H_exchanger_TM"/>
</dbReference>
<feature type="transmembrane region" description="Helical" evidence="9">
    <location>
        <begin position="94"/>
        <end position="117"/>
    </location>
</feature>
<evidence type="ECO:0000313" key="12">
    <source>
        <dbReference type="Proteomes" id="UP000233597"/>
    </source>
</evidence>
<organism evidence="11 12">
    <name type="scientific">Thalassospira marina</name>
    <dbReference type="NCBI Taxonomy" id="2048283"/>
    <lineage>
        <taxon>Bacteria</taxon>
        <taxon>Pseudomonadati</taxon>
        <taxon>Pseudomonadota</taxon>
        <taxon>Alphaproteobacteria</taxon>
        <taxon>Rhodospirillales</taxon>
        <taxon>Thalassospiraceae</taxon>
        <taxon>Thalassospira</taxon>
    </lineage>
</organism>
<comment type="caution">
    <text evidence="11">The sequence shown here is derived from an EMBL/GenBank/DDBJ whole genome shotgun (WGS) entry which is preliminary data.</text>
</comment>
<feature type="domain" description="Cation/H+ exchanger transmembrane" evidence="10">
    <location>
        <begin position="18"/>
        <end position="395"/>
    </location>
</feature>
<feature type="transmembrane region" description="Helical" evidence="9">
    <location>
        <begin position="33"/>
        <end position="51"/>
    </location>
</feature>
<proteinExistence type="predicted"/>
<gene>
    <name evidence="11" type="ORF">COO20_22240</name>
</gene>
<dbReference type="Proteomes" id="UP000233597">
    <property type="component" value="Unassembled WGS sequence"/>
</dbReference>
<keyword evidence="6 9" id="KW-1133">Transmembrane helix</keyword>
<evidence type="ECO:0000256" key="2">
    <source>
        <dbReference type="ARBA" id="ARBA00022448"/>
    </source>
</evidence>
<keyword evidence="8 9" id="KW-0472">Membrane</keyword>
<evidence type="ECO:0000313" key="11">
    <source>
        <dbReference type="EMBL" id="PKR49744.1"/>
    </source>
</evidence>
<keyword evidence="7" id="KW-0406">Ion transport</keyword>
<accession>A0A2N3KGT3</accession>
<dbReference type="OrthoDB" id="9810860at2"/>
<comment type="subcellular location">
    <subcellularLocation>
        <location evidence="1">Cell membrane</location>
        <topology evidence="1">Multi-pass membrane protein</topology>
    </subcellularLocation>
</comment>
<feature type="transmembrane region" description="Helical" evidence="9">
    <location>
        <begin position="285"/>
        <end position="306"/>
    </location>
</feature>
<name>A0A2N3KGT3_9PROT</name>
<sequence length="413" mass="44267">MLEWIAILFVTSGLVYGLWSRRMQKFNISSPMMMVMAGVIVALPLGLWSQAPLEPLKDNFHFARVFSELTLAIILFLDAAILDYRKERPAVRVATRLLVIGLPLTVLATWVAAYYGIAPGMGLVPALLISLMVSPTDAALSRPVLENRHISSPVRQGINIESGLNDGLVLPVFSTALAIQAALSGQSTNGWITEAILEILMGAGVGIACGVVLGMLVNHAVARNLMIDRFERLFGVLSALLIFLLAEKAGGNGFVAAFAGGLALNIASSKVADVIESFGEAEAELLTMLTFFVFGLLILPSVYELWTGEMMLFSALSLLVLRPACVWLCMIGSPYNLAEKLFIGWFGPRGIASIIYLLIMVTLLGISGYEALVACVALIVTISVIAHGISASPLSEALAKHTKKKRPAEAGRL</sequence>
<feature type="transmembrane region" description="Helical" evidence="9">
    <location>
        <begin position="371"/>
        <end position="394"/>
    </location>
</feature>
<evidence type="ECO:0000259" key="10">
    <source>
        <dbReference type="Pfam" id="PF00999"/>
    </source>
</evidence>
<keyword evidence="4" id="KW-1003">Cell membrane</keyword>
<evidence type="ECO:0000256" key="4">
    <source>
        <dbReference type="ARBA" id="ARBA00022475"/>
    </source>
</evidence>